<keyword evidence="9" id="KW-0460">Magnesium</keyword>
<feature type="transmembrane region" description="Helical" evidence="15">
    <location>
        <begin position="109"/>
        <end position="130"/>
    </location>
</feature>
<evidence type="ECO:0000256" key="12">
    <source>
        <dbReference type="ARBA" id="ARBA00023065"/>
    </source>
</evidence>
<dbReference type="InterPro" id="IPR006068">
    <property type="entry name" value="ATPase_P-typ_cation-transptr_C"/>
</dbReference>
<keyword evidence="8 15" id="KW-0067">ATP-binding</keyword>
<keyword evidence="10" id="KW-1278">Translocase</keyword>
<dbReference type="GO" id="GO:0016887">
    <property type="term" value="F:ATP hydrolysis activity"/>
    <property type="evidence" value="ECO:0007669"/>
    <property type="project" value="InterPro"/>
</dbReference>
<feature type="transmembrane region" description="Helical" evidence="15">
    <location>
        <begin position="261"/>
        <end position="285"/>
    </location>
</feature>
<accession>L8HE59</accession>
<comment type="function">
    <text evidence="15">Catalyzes the hydrolysis of ATP coupled with the transport of calcium.</text>
</comment>
<feature type="transmembrane region" description="Helical" evidence="15">
    <location>
        <begin position="693"/>
        <end position="713"/>
    </location>
</feature>
<dbReference type="InterPro" id="IPR023299">
    <property type="entry name" value="ATPase_P-typ_cyto_dom_N"/>
</dbReference>
<sequence>MADFAFTADELSQLFDDRHFAELKAKGGLQAIAKGLKTNLETGLNEEQLSEEGRAGRVRVFGANKTDPPPPKTLFELMLEALEDATLKILIVAALVSLALGFYENPSSGWIEGTAILVAVVIVVLVTSLNDYSKEQQFRRLSQVADDKLIKVMRCGQQQQVSVYDLIVGDVVELGTGDEIPADGLVFASHNMKVDESSMTGESDAIKKNDNEPFLISGTPVTEGVGRMLVVAVGAHSQKGKIKALLQKEQEDTPLQEKLEIVAAAIGNLGLVVAILTLTVLVGQFGWRLYSSGQGFELHMLEELIGFVITAITIVVVAVPEGLPLAVTISLAYSMMKMLKDNNLVRHLDACETMGGATNICSDKTGTLTENRMTVTHVWLGRKMYGNSLPTQKDLAAEVHTALVEGISINSTAYITKSKDKNTVRQTLKISQLYPFSSERKRMSILLEAEGNVHRLYTKGASEIVLQYCDKIVSPEGKVTPLSDEEKEEIRVDVIENFAAQGLRTICLAYGDVPPQDNSEEPPEQGLTCIGIVGIKDPVRKEVPAAVAECKKAGITVRMVTGDNILTAKKIAEECGIFYGEGIAMEGREFRQLSEEEMGNVVPKLQVLARSSPSDKYILVSYLRKLGEVVAVTGDGTNDAPALKESDVGFSMGISGTDVAKEASDIVLLDDNFTSIVAAVMWGRNVYDSIRKFLQFQLTVNLVALLIAFVSAVTTGESVLTPVQLLWVNLIMDTMGALALATEQPTKDLLHRKPYGRHDFLITKQMWCNIIGQGIFQAIVLFFVLYRGESFFGVVSHSLEHTTIVFNTFVLCQVVNEINSRKIDHQLNVFSGILSNHVFLGILVFTLLFQYVIVEFGGSFTATTHLTSDQWMKCAGVALLGFPVGVVIRLLSRPFVQTDPVTKQTVEVDPAIVKMMWQKVKRASVHMEITEDVEKRRANKFKDVVQRKIQLNRMLKEAKGKGDLKKHQ</sequence>
<feature type="transmembrane region" description="Helical" evidence="15">
    <location>
        <begin position="798"/>
        <end position="815"/>
    </location>
</feature>
<evidence type="ECO:0000256" key="15">
    <source>
        <dbReference type="RuleBase" id="RU361146"/>
    </source>
</evidence>
<dbReference type="SFLD" id="SFLDS00003">
    <property type="entry name" value="Haloacid_Dehalogenase"/>
    <property type="match status" value="1"/>
</dbReference>
<dbReference type="EMBL" id="KB007857">
    <property type="protein sequence ID" value="ELR23475.1"/>
    <property type="molecule type" value="Genomic_DNA"/>
</dbReference>
<evidence type="ECO:0000256" key="4">
    <source>
        <dbReference type="ARBA" id="ARBA00022692"/>
    </source>
</evidence>
<dbReference type="OrthoDB" id="3352408at2759"/>
<evidence type="ECO:0000256" key="13">
    <source>
        <dbReference type="ARBA" id="ARBA00023136"/>
    </source>
</evidence>
<evidence type="ECO:0000256" key="5">
    <source>
        <dbReference type="ARBA" id="ARBA00022723"/>
    </source>
</evidence>
<dbReference type="RefSeq" id="XP_004353003.1">
    <property type="nucleotide sequence ID" value="XM_004352951.1"/>
</dbReference>
<dbReference type="PANTHER" id="PTHR24093:SF369">
    <property type="entry name" value="CALCIUM-TRANSPORTING ATPASE"/>
    <property type="match status" value="1"/>
</dbReference>
<dbReference type="SUPFAM" id="SSF81660">
    <property type="entry name" value="Metal cation-transporting ATPase, ATP-binding domain N"/>
    <property type="match status" value="1"/>
</dbReference>
<dbReference type="SMART" id="SM00831">
    <property type="entry name" value="Cation_ATPase_N"/>
    <property type="match status" value="1"/>
</dbReference>
<dbReference type="GO" id="GO:0046872">
    <property type="term" value="F:metal ion binding"/>
    <property type="evidence" value="ECO:0007669"/>
    <property type="project" value="UniProtKB-KW"/>
</dbReference>
<gene>
    <name evidence="17" type="ORF">ACA1_070960</name>
</gene>
<dbReference type="GO" id="GO:0005524">
    <property type="term" value="F:ATP binding"/>
    <property type="evidence" value="ECO:0007669"/>
    <property type="project" value="UniProtKB-KW"/>
</dbReference>
<dbReference type="FunFam" id="1.20.1110.10:FF:000036">
    <property type="entry name" value="Calcium-transporting ATPase"/>
    <property type="match status" value="1"/>
</dbReference>
<feature type="domain" description="Cation-transporting P-type ATPase N-terminal" evidence="16">
    <location>
        <begin position="25"/>
        <end position="102"/>
    </location>
</feature>
<dbReference type="PROSITE" id="PS00154">
    <property type="entry name" value="ATPASE_E1_E2"/>
    <property type="match status" value="1"/>
</dbReference>
<dbReference type="GO" id="GO:0012505">
    <property type="term" value="C:endomembrane system"/>
    <property type="evidence" value="ECO:0007669"/>
    <property type="project" value="UniProtKB-SubCell"/>
</dbReference>
<evidence type="ECO:0000256" key="2">
    <source>
        <dbReference type="ARBA" id="ARBA00022448"/>
    </source>
</evidence>
<evidence type="ECO:0000256" key="7">
    <source>
        <dbReference type="ARBA" id="ARBA00022837"/>
    </source>
</evidence>
<dbReference type="SFLD" id="SFLDF00027">
    <property type="entry name" value="p-type_atpase"/>
    <property type="match status" value="1"/>
</dbReference>
<dbReference type="EC" id="7.2.2.10" evidence="15"/>
<evidence type="ECO:0000256" key="9">
    <source>
        <dbReference type="ARBA" id="ARBA00022842"/>
    </source>
</evidence>
<feature type="transmembrane region" description="Helical" evidence="15">
    <location>
        <begin position="305"/>
        <end position="333"/>
    </location>
</feature>
<dbReference type="STRING" id="1257118.L8HE59"/>
<dbReference type="InterPro" id="IPR001757">
    <property type="entry name" value="P_typ_ATPase"/>
</dbReference>
<dbReference type="GO" id="GO:0005886">
    <property type="term" value="C:plasma membrane"/>
    <property type="evidence" value="ECO:0007669"/>
    <property type="project" value="TreeGrafter"/>
</dbReference>
<evidence type="ECO:0000256" key="6">
    <source>
        <dbReference type="ARBA" id="ARBA00022741"/>
    </source>
</evidence>
<dbReference type="PRINTS" id="PR00120">
    <property type="entry name" value="HATPASE"/>
</dbReference>
<comment type="similarity">
    <text evidence="15">Belongs to the cation transport ATPase (P-type) (TC 3.A.3) family.</text>
</comment>
<dbReference type="InterPro" id="IPR018303">
    <property type="entry name" value="ATPase_P-typ_P_site"/>
</dbReference>
<dbReference type="GO" id="GO:0005388">
    <property type="term" value="F:P-type calcium transporter activity"/>
    <property type="evidence" value="ECO:0007669"/>
    <property type="project" value="UniProtKB-EC"/>
</dbReference>
<keyword evidence="13 15" id="KW-0472">Membrane</keyword>
<comment type="subcellular location">
    <subcellularLocation>
        <location evidence="1">Endomembrane system</location>
        <topology evidence="1">Multi-pass membrane protein</topology>
    </subcellularLocation>
    <subcellularLocation>
        <location evidence="15">Membrane</location>
        <topology evidence="15">Multi-pass membrane protein</topology>
    </subcellularLocation>
</comment>
<keyword evidence="18" id="KW-1185">Reference proteome</keyword>
<keyword evidence="2 15" id="KW-0813">Transport</keyword>
<dbReference type="SUPFAM" id="SSF81653">
    <property type="entry name" value="Calcium ATPase, transduction domain A"/>
    <property type="match status" value="1"/>
</dbReference>
<dbReference type="InterPro" id="IPR004014">
    <property type="entry name" value="ATPase_P-typ_cation-transptr_N"/>
</dbReference>
<keyword evidence="11 15" id="KW-1133">Transmembrane helix</keyword>
<dbReference type="Proteomes" id="UP000011083">
    <property type="component" value="Unassembled WGS sequence"/>
</dbReference>
<name>L8HE59_ACACF</name>
<dbReference type="InterPro" id="IPR044492">
    <property type="entry name" value="P_typ_ATPase_HD_dom"/>
</dbReference>
<dbReference type="AlphaFoldDB" id="L8HE59"/>
<dbReference type="VEuPathDB" id="AmoebaDB:ACA1_070960"/>
<dbReference type="OMA" id="CFVLWFG"/>
<evidence type="ECO:0000256" key="1">
    <source>
        <dbReference type="ARBA" id="ARBA00004127"/>
    </source>
</evidence>
<dbReference type="GeneID" id="14924455"/>
<evidence type="ECO:0000259" key="16">
    <source>
        <dbReference type="SMART" id="SM00831"/>
    </source>
</evidence>
<evidence type="ECO:0000256" key="8">
    <source>
        <dbReference type="ARBA" id="ARBA00022840"/>
    </source>
</evidence>
<dbReference type="Gene3D" id="3.40.50.1000">
    <property type="entry name" value="HAD superfamily/HAD-like"/>
    <property type="match status" value="1"/>
</dbReference>
<feature type="transmembrane region" description="Helical" evidence="15">
    <location>
        <begin position="85"/>
        <end position="103"/>
    </location>
</feature>
<dbReference type="InterPro" id="IPR008250">
    <property type="entry name" value="ATPase_P-typ_transduc_dom_A_sf"/>
</dbReference>
<keyword evidence="12 15" id="KW-0406">Ion transport</keyword>
<evidence type="ECO:0000313" key="17">
    <source>
        <dbReference type="EMBL" id="ELR23475.1"/>
    </source>
</evidence>
<feature type="transmembrane region" description="Helical" evidence="15">
    <location>
        <begin position="827"/>
        <end position="850"/>
    </location>
</feature>
<evidence type="ECO:0000256" key="14">
    <source>
        <dbReference type="ARBA" id="ARBA00048694"/>
    </source>
</evidence>
<dbReference type="FunFam" id="1.20.1110.10:FF:000039">
    <property type="entry name" value="Calcium-transporting ATPase"/>
    <property type="match status" value="1"/>
</dbReference>
<keyword evidence="4 15" id="KW-0812">Transmembrane</keyword>
<dbReference type="PRINTS" id="PR00119">
    <property type="entry name" value="CATATPASE"/>
</dbReference>
<keyword evidence="3 15" id="KW-0109">Calcium transport</keyword>
<comment type="catalytic activity">
    <reaction evidence="14 15">
        <text>Ca(2+)(in) + ATP + H2O = Ca(2+)(out) + ADP + phosphate + H(+)</text>
        <dbReference type="Rhea" id="RHEA:18105"/>
        <dbReference type="ChEBI" id="CHEBI:15377"/>
        <dbReference type="ChEBI" id="CHEBI:15378"/>
        <dbReference type="ChEBI" id="CHEBI:29108"/>
        <dbReference type="ChEBI" id="CHEBI:30616"/>
        <dbReference type="ChEBI" id="CHEBI:43474"/>
        <dbReference type="ChEBI" id="CHEBI:456216"/>
        <dbReference type="EC" id="7.2.2.10"/>
    </reaction>
</comment>
<keyword evidence="7 15" id="KW-0106">Calcium</keyword>
<dbReference type="InterPro" id="IPR059000">
    <property type="entry name" value="ATPase_P-type_domA"/>
</dbReference>
<dbReference type="NCBIfam" id="TIGR01494">
    <property type="entry name" value="ATPase_P-type"/>
    <property type="match status" value="3"/>
</dbReference>
<reference evidence="17 18" key="1">
    <citation type="journal article" date="2013" name="Genome Biol.">
        <title>Genome of Acanthamoeba castellanii highlights extensive lateral gene transfer and early evolution of tyrosine kinase signaling.</title>
        <authorList>
            <person name="Clarke M."/>
            <person name="Lohan A.J."/>
            <person name="Liu B."/>
            <person name="Lagkouvardos I."/>
            <person name="Roy S."/>
            <person name="Zafar N."/>
            <person name="Bertelli C."/>
            <person name="Schilde C."/>
            <person name="Kianianmomeni A."/>
            <person name="Burglin T.R."/>
            <person name="Frech C."/>
            <person name="Turcotte B."/>
            <person name="Kopec K.O."/>
            <person name="Synnott J.M."/>
            <person name="Choo C."/>
            <person name="Paponov I."/>
            <person name="Finkler A."/>
            <person name="Soon Heng Tan C."/>
            <person name="Hutchins A.P."/>
            <person name="Weinmeier T."/>
            <person name="Rattei T."/>
            <person name="Chu J.S."/>
            <person name="Gimenez G."/>
            <person name="Irimia M."/>
            <person name="Rigden D.J."/>
            <person name="Fitzpatrick D.A."/>
            <person name="Lorenzo-Morales J."/>
            <person name="Bateman A."/>
            <person name="Chiu C.H."/>
            <person name="Tang P."/>
            <person name="Hegemann P."/>
            <person name="Fromm H."/>
            <person name="Raoult D."/>
            <person name="Greub G."/>
            <person name="Miranda-Saavedra D."/>
            <person name="Chen N."/>
            <person name="Nash P."/>
            <person name="Ginger M.L."/>
            <person name="Horn M."/>
            <person name="Schaap P."/>
            <person name="Caler L."/>
            <person name="Loftus B."/>
        </authorList>
    </citation>
    <scope>NUCLEOTIDE SEQUENCE [LARGE SCALE GENOMIC DNA]</scope>
    <source>
        <strain evidence="17 18">Neff</strain>
    </source>
</reference>
<dbReference type="Pfam" id="PF00689">
    <property type="entry name" value="Cation_ATPase_C"/>
    <property type="match status" value="1"/>
</dbReference>
<dbReference type="Pfam" id="PF13246">
    <property type="entry name" value="Cation_ATPase"/>
    <property type="match status" value="1"/>
</dbReference>
<dbReference type="InterPro" id="IPR036412">
    <property type="entry name" value="HAD-like_sf"/>
</dbReference>
<feature type="transmembrane region" description="Helical" evidence="15">
    <location>
        <begin position="725"/>
        <end position="745"/>
    </location>
</feature>
<dbReference type="InterPro" id="IPR006408">
    <property type="entry name" value="P-type_ATPase_IIB"/>
</dbReference>
<dbReference type="PANTHER" id="PTHR24093">
    <property type="entry name" value="CATION TRANSPORTING ATPASE"/>
    <property type="match status" value="1"/>
</dbReference>
<dbReference type="NCBIfam" id="TIGR01517">
    <property type="entry name" value="ATPase-IIB_Ca"/>
    <property type="match status" value="1"/>
</dbReference>
<dbReference type="Gene3D" id="1.20.1110.10">
    <property type="entry name" value="Calcium-transporting ATPase, transmembrane domain"/>
    <property type="match status" value="3"/>
</dbReference>
<dbReference type="FunFam" id="2.70.150.10:FF:000029">
    <property type="entry name" value="Calcium-transporting ATPase"/>
    <property type="match status" value="1"/>
</dbReference>
<organism evidence="17 18">
    <name type="scientific">Acanthamoeba castellanii (strain ATCC 30010 / Neff)</name>
    <dbReference type="NCBI Taxonomy" id="1257118"/>
    <lineage>
        <taxon>Eukaryota</taxon>
        <taxon>Amoebozoa</taxon>
        <taxon>Discosea</taxon>
        <taxon>Longamoebia</taxon>
        <taxon>Centramoebida</taxon>
        <taxon>Acanthamoebidae</taxon>
        <taxon>Acanthamoeba</taxon>
    </lineage>
</organism>
<dbReference type="Pfam" id="PF00690">
    <property type="entry name" value="Cation_ATPase_N"/>
    <property type="match status" value="1"/>
</dbReference>
<dbReference type="KEGG" id="acan:ACA1_070960"/>
<proteinExistence type="inferred from homology"/>
<feature type="transmembrane region" description="Helical" evidence="15">
    <location>
        <begin position="870"/>
        <end position="891"/>
    </location>
</feature>
<evidence type="ECO:0000256" key="3">
    <source>
        <dbReference type="ARBA" id="ARBA00022568"/>
    </source>
</evidence>
<dbReference type="SUPFAM" id="SSF56784">
    <property type="entry name" value="HAD-like"/>
    <property type="match status" value="1"/>
</dbReference>
<dbReference type="SFLD" id="SFLDG00002">
    <property type="entry name" value="C1.7:_P-type_atpase_like"/>
    <property type="match status" value="1"/>
</dbReference>
<keyword evidence="5" id="KW-0479">Metal-binding</keyword>
<evidence type="ECO:0000256" key="11">
    <source>
        <dbReference type="ARBA" id="ARBA00022989"/>
    </source>
</evidence>
<keyword evidence="6 15" id="KW-0547">Nucleotide-binding</keyword>
<evidence type="ECO:0000313" key="18">
    <source>
        <dbReference type="Proteomes" id="UP000011083"/>
    </source>
</evidence>
<evidence type="ECO:0000256" key="10">
    <source>
        <dbReference type="ARBA" id="ARBA00022967"/>
    </source>
</evidence>
<dbReference type="InterPro" id="IPR023214">
    <property type="entry name" value="HAD_sf"/>
</dbReference>
<dbReference type="Pfam" id="PF00122">
    <property type="entry name" value="E1-E2_ATPase"/>
    <property type="match status" value="1"/>
</dbReference>
<dbReference type="InterPro" id="IPR023298">
    <property type="entry name" value="ATPase_P-typ_TM_dom_sf"/>
</dbReference>
<dbReference type="CDD" id="cd02081">
    <property type="entry name" value="P-type_ATPase_Ca_PMCA-like"/>
    <property type="match status" value="1"/>
</dbReference>
<feature type="transmembrane region" description="Helical" evidence="15">
    <location>
        <begin position="766"/>
        <end position="786"/>
    </location>
</feature>
<dbReference type="SUPFAM" id="SSF81665">
    <property type="entry name" value="Calcium ATPase, transmembrane domain M"/>
    <property type="match status" value="1"/>
</dbReference>
<dbReference type="FunFam" id="3.40.50.1000:FF:000018">
    <property type="entry name" value="Calcium-transporting ATPase"/>
    <property type="match status" value="1"/>
</dbReference>
<protein>
    <recommendedName>
        <fullName evidence="15">Calcium-transporting ATPase</fullName>
        <ecNumber evidence="15">7.2.2.10</ecNumber>
    </recommendedName>
</protein>
<dbReference type="Gene3D" id="3.40.1110.10">
    <property type="entry name" value="Calcium-transporting ATPase, cytoplasmic domain N"/>
    <property type="match status" value="1"/>
</dbReference>